<evidence type="ECO:0000313" key="2">
    <source>
        <dbReference type="Proteomes" id="UP001154240"/>
    </source>
</evidence>
<keyword evidence="2" id="KW-1185">Reference proteome</keyword>
<gene>
    <name evidence="1" type="ORF">OLX77_04255</name>
</gene>
<comment type="caution">
    <text evidence="1">The sequence shown here is derived from an EMBL/GenBank/DDBJ whole genome shotgun (WGS) entry which is preliminary data.</text>
</comment>
<proteinExistence type="predicted"/>
<dbReference type="EMBL" id="JAPHEH010000001">
    <property type="protein sequence ID" value="MDG4475372.1"/>
    <property type="molecule type" value="Genomic_DNA"/>
</dbReference>
<reference evidence="1" key="1">
    <citation type="journal article" date="2022" name="bioRxiv">
        <title>Thiovibrio frasassiensisgen. nov., sp. nov., an autotrophic, elemental sulfur disproportionating bacterium isolated from sulfidic karst sediment, and proposal of Thiovibrionaceae fam. nov.</title>
        <authorList>
            <person name="Aronson H."/>
            <person name="Thomas C."/>
            <person name="Bhattacharyya M."/>
            <person name="Eckstein S."/>
            <person name="Jensen S."/>
            <person name="Barco R."/>
            <person name="Macalady J."/>
            <person name="Amend J."/>
        </authorList>
    </citation>
    <scope>NUCLEOTIDE SEQUENCE</scope>
    <source>
        <strain evidence="1">RS19-109</strain>
    </source>
</reference>
<evidence type="ECO:0000313" key="1">
    <source>
        <dbReference type="EMBL" id="MDG4475372.1"/>
    </source>
</evidence>
<sequence length="281" mass="32064">MKRKTNYSEILREKLFLMVQQGTQKEKIKTIMKVFGCKKSWAYKLSKRMTGNDITAFDRILYYQPQCSREDLLSLVAIWHSSWGNETTTIAGVKEVLGRSISAEDLRLMLSLATLNGHVVFSADYLRSRYPPALDRNQYASIRLQPLTKTKVLLRINQSFELSDLSGSQLIQEYANKSGRNTRKVYKEIARRLENSSEYRKGDPKYGGVQAKRVDQQIFMRVALGIAKQRVRRLQNDAHRVGMTVYVETHEGSDTTTFDGVSVEFLPANLVDAIPTQLGSL</sequence>
<accession>A0A9X4RPL4</accession>
<dbReference type="RefSeq" id="WP_307632345.1">
    <property type="nucleotide sequence ID" value="NZ_JAPHEH010000001.1"/>
</dbReference>
<reference evidence="1" key="2">
    <citation type="submission" date="2022-10" db="EMBL/GenBank/DDBJ databases">
        <authorList>
            <person name="Aronson H.S."/>
        </authorList>
    </citation>
    <scope>NUCLEOTIDE SEQUENCE</scope>
    <source>
        <strain evidence="1">RS19-109</strain>
    </source>
</reference>
<dbReference type="AlphaFoldDB" id="A0A9X4RPL4"/>
<name>A0A9X4RPL4_9BACT</name>
<protein>
    <submittedName>
        <fullName evidence="1">Uncharacterized protein</fullName>
    </submittedName>
</protein>
<organism evidence="1 2">
    <name type="scientific">Thiovibrio frasassiensis</name>
    <dbReference type="NCBI Taxonomy" id="2984131"/>
    <lineage>
        <taxon>Bacteria</taxon>
        <taxon>Pseudomonadati</taxon>
        <taxon>Thermodesulfobacteriota</taxon>
        <taxon>Desulfobulbia</taxon>
        <taxon>Desulfobulbales</taxon>
        <taxon>Thiovibrionaceae</taxon>
        <taxon>Thiovibrio</taxon>
    </lineage>
</organism>
<dbReference type="Proteomes" id="UP001154240">
    <property type="component" value="Unassembled WGS sequence"/>
</dbReference>